<reference evidence="10 11" key="1">
    <citation type="submission" date="2024-01" db="EMBL/GenBank/DDBJ databases">
        <authorList>
            <person name="Allen C."/>
            <person name="Tagirdzhanova G."/>
        </authorList>
    </citation>
    <scope>NUCLEOTIDE SEQUENCE [LARGE SCALE GENOMIC DNA]</scope>
</reference>
<accession>A0ABP0BT06</accession>
<dbReference type="SUPFAM" id="SSF57667">
    <property type="entry name" value="beta-beta-alpha zinc fingers"/>
    <property type="match status" value="1"/>
</dbReference>
<evidence type="ECO:0000256" key="7">
    <source>
        <dbReference type="SAM" id="MobiDB-lite"/>
    </source>
</evidence>
<comment type="caution">
    <text evidence="10">The sequence shown here is derived from an EMBL/GenBank/DDBJ whole genome shotgun (WGS) entry which is preliminary data.</text>
</comment>
<dbReference type="PROSITE" id="PS00028">
    <property type="entry name" value="ZINC_FINGER_C2H2_1"/>
    <property type="match status" value="2"/>
</dbReference>
<gene>
    <name evidence="10" type="ORF">SEUCBS140593_004928</name>
</gene>
<dbReference type="SUPFAM" id="SSF57701">
    <property type="entry name" value="Zn2/Cys6 DNA-binding domain"/>
    <property type="match status" value="1"/>
</dbReference>
<dbReference type="PROSITE" id="PS50048">
    <property type="entry name" value="ZN2_CY6_FUNGAL_2"/>
    <property type="match status" value="1"/>
</dbReference>
<dbReference type="InterPro" id="IPR036236">
    <property type="entry name" value="Znf_C2H2_sf"/>
</dbReference>
<sequence>MDGARPDLRCNVCSRIFSRKEHLTRHSRRHTNAKPHTCEHCAKQFARSDTYKRHLQASHPTLAAKGGHGRGDGKRQRTVVACDACHHSKVRCTMDQPPCPRCVARGIPCKYVRPSRAALDRQVDMGRNSVHVEHTLPSSVPPDSERAARPNPNQTHFPAQPLPSHNRGQLPLDSAAPYNAQPVGGSQCLLFPDYEFLRQPIVPMDPVPSLTESYIHGHDSALSAILSSSDRTHSVHGFNFVPEELSSWLDAPFNLGEQHHTDLLGGPSWPDVFGPHDATDHEDVVVADDDPAQPSAQASRIAAAYENLRNLSNAHLLSRPASPRARYANEQWLDDLSVSQRAEPDRMVLDAFLDLFEQHVTDAFECFRAFAIDRATPPELYLSMAAVGGLYCSTAGAVKIATWLCETARRKLLTKFIALQLFGYLSGNKRHYELIEVFHFEMLRTVQDSGLWSRNPDVPEEERTRLIHSLYMLECYRVVIIHRPPTFYPISASAALSKMPSVMASRAGPQDEVLSSHLQSILSASSPGLRIHSVSLSNLTLCALVLATSQAAYHDLPPFSQGGNGTMPRSPDTLWQQAFFEHSLHNWRCAHGVVPSANTMILFHAIHLNMHASLLSIQDFAKSRLFQRSQGKGDKPPRRLFRSDDDKRKALWHARQILHLALRMRTGGQSHARNDEDASLSDDTSRDVYEAQAPHYTHALFFASLCFWCVGAAREFQLGQARMARAGNEMAKVFLQLLSLLSSV</sequence>
<evidence type="ECO:0000313" key="10">
    <source>
        <dbReference type="EMBL" id="CAK7222525.1"/>
    </source>
</evidence>
<feature type="domain" description="C2H2-type" evidence="9">
    <location>
        <begin position="8"/>
        <end position="35"/>
    </location>
</feature>
<dbReference type="Pfam" id="PF00096">
    <property type="entry name" value="zf-C2H2"/>
    <property type="match status" value="1"/>
</dbReference>
<keyword evidence="5" id="KW-0539">Nucleus</keyword>
<feature type="region of interest" description="Disordered" evidence="7">
    <location>
        <begin position="133"/>
        <end position="178"/>
    </location>
</feature>
<evidence type="ECO:0000256" key="4">
    <source>
        <dbReference type="ARBA" id="ARBA00023163"/>
    </source>
</evidence>
<dbReference type="PROSITE" id="PS00463">
    <property type="entry name" value="ZN2_CY6_FUNGAL_1"/>
    <property type="match status" value="1"/>
</dbReference>
<dbReference type="PANTHER" id="PTHR47660">
    <property type="entry name" value="TRANSCRIPTION FACTOR WITH C2H2 AND ZN(2)-CYS(6) DNA BINDING DOMAIN (EUROFUNG)-RELATED-RELATED"/>
    <property type="match status" value="1"/>
</dbReference>
<evidence type="ECO:0000256" key="2">
    <source>
        <dbReference type="ARBA" id="ARBA00022833"/>
    </source>
</evidence>
<dbReference type="InterPro" id="IPR001138">
    <property type="entry name" value="Zn2Cys6_DnaBD"/>
</dbReference>
<dbReference type="PROSITE" id="PS50157">
    <property type="entry name" value="ZINC_FINGER_C2H2_2"/>
    <property type="match status" value="2"/>
</dbReference>
<protein>
    <submittedName>
        <fullName evidence="10">Uncharacterized protein</fullName>
    </submittedName>
</protein>
<dbReference type="InterPro" id="IPR013087">
    <property type="entry name" value="Znf_C2H2_type"/>
</dbReference>
<name>A0ABP0BT06_9PEZI</name>
<dbReference type="CDD" id="cd00067">
    <property type="entry name" value="GAL4"/>
    <property type="match status" value="1"/>
</dbReference>
<dbReference type="Proteomes" id="UP001642482">
    <property type="component" value="Unassembled WGS sequence"/>
</dbReference>
<dbReference type="SMART" id="SM00355">
    <property type="entry name" value="ZnF_C2H2"/>
    <property type="match status" value="2"/>
</dbReference>
<evidence type="ECO:0000256" key="3">
    <source>
        <dbReference type="ARBA" id="ARBA00023015"/>
    </source>
</evidence>
<keyword evidence="1" id="KW-0479">Metal-binding</keyword>
<feature type="domain" description="Zn(2)-C6 fungal-type" evidence="8">
    <location>
        <begin position="81"/>
        <end position="111"/>
    </location>
</feature>
<dbReference type="Gene3D" id="3.30.160.60">
    <property type="entry name" value="Classic Zinc Finger"/>
    <property type="match status" value="2"/>
</dbReference>
<organism evidence="10 11">
    <name type="scientific">Sporothrix eucalyptigena</name>
    <dbReference type="NCBI Taxonomy" id="1812306"/>
    <lineage>
        <taxon>Eukaryota</taxon>
        <taxon>Fungi</taxon>
        <taxon>Dikarya</taxon>
        <taxon>Ascomycota</taxon>
        <taxon>Pezizomycotina</taxon>
        <taxon>Sordariomycetes</taxon>
        <taxon>Sordariomycetidae</taxon>
        <taxon>Ophiostomatales</taxon>
        <taxon>Ophiostomataceae</taxon>
        <taxon>Sporothrix</taxon>
    </lineage>
</organism>
<keyword evidence="2" id="KW-0862">Zinc</keyword>
<evidence type="ECO:0000256" key="5">
    <source>
        <dbReference type="ARBA" id="ARBA00023242"/>
    </source>
</evidence>
<dbReference type="SMART" id="SM00066">
    <property type="entry name" value="GAL4"/>
    <property type="match status" value="1"/>
</dbReference>
<evidence type="ECO:0000259" key="8">
    <source>
        <dbReference type="PROSITE" id="PS50048"/>
    </source>
</evidence>
<dbReference type="PRINTS" id="PR00755">
    <property type="entry name" value="AFLATOXINBRP"/>
</dbReference>
<dbReference type="Gene3D" id="4.10.240.10">
    <property type="entry name" value="Zn(2)-C6 fungal-type DNA-binding domain"/>
    <property type="match status" value="1"/>
</dbReference>
<keyword evidence="3" id="KW-0805">Transcription regulation</keyword>
<keyword evidence="6" id="KW-0863">Zinc-finger</keyword>
<feature type="domain" description="C2H2-type" evidence="9">
    <location>
        <begin position="36"/>
        <end position="59"/>
    </location>
</feature>
<evidence type="ECO:0000313" key="11">
    <source>
        <dbReference type="Proteomes" id="UP001642482"/>
    </source>
</evidence>
<evidence type="ECO:0000259" key="9">
    <source>
        <dbReference type="PROSITE" id="PS50157"/>
    </source>
</evidence>
<dbReference type="EMBL" id="CAWUHD010000045">
    <property type="protein sequence ID" value="CAK7222525.1"/>
    <property type="molecule type" value="Genomic_DNA"/>
</dbReference>
<dbReference type="InterPro" id="IPR036864">
    <property type="entry name" value="Zn2-C6_fun-type_DNA-bd_sf"/>
</dbReference>
<evidence type="ECO:0000256" key="1">
    <source>
        <dbReference type="ARBA" id="ARBA00022723"/>
    </source>
</evidence>
<dbReference type="Pfam" id="PF00172">
    <property type="entry name" value="Zn_clus"/>
    <property type="match status" value="1"/>
</dbReference>
<keyword evidence="4" id="KW-0804">Transcription</keyword>
<keyword evidence="11" id="KW-1185">Reference proteome</keyword>
<proteinExistence type="predicted"/>
<evidence type="ECO:0000256" key="6">
    <source>
        <dbReference type="PROSITE-ProRule" id="PRU00042"/>
    </source>
</evidence>